<gene>
    <name evidence="1" type="ORF">ACFSTG_09610</name>
</gene>
<evidence type="ECO:0000313" key="2">
    <source>
        <dbReference type="Proteomes" id="UP001597468"/>
    </source>
</evidence>
<organism evidence="1 2">
    <name type="scientific">Salinimicrobium flavum</name>
    <dbReference type="NCBI Taxonomy" id="1737065"/>
    <lineage>
        <taxon>Bacteria</taxon>
        <taxon>Pseudomonadati</taxon>
        <taxon>Bacteroidota</taxon>
        <taxon>Flavobacteriia</taxon>
        <taxon>Flavobacteriales</taxon>
        <taxon>Flavobacteriaceae</taxon>
        <taxon>Salinimicrobium</taxon>
    </lineage>
</organism>
<proteinExistence type="predicted"/>
<dbReference type="Proteomes" id="UP001597468">
    <property type="component" value="Unassembled WGS sequence"/>
</dbReference>
<evidence type="ECO:0008006" key="3">
    <source>
        <dbReference type="Google" id="ProtNLM"/>
    </source>
</evidence>
<accession>A0ABW5IYW1</accession>
<reference evidence="2" key="1">
    <citation type="journal article" date="2019" name="Int. J. Syst. Evol. Microbiol.">
        <title>The Global Catalogue of Microorganisms (GCM) 10K type strain sequencing project: providing services to taxonomists for standard genome sequencing and annotation.</title>
        <authorList>
            <consortium name="The Broad Institute Genomics Platform"/>
            <consortium name="The Broad Institute Genome Sequencing Center for Infectious Disease"/>
            <person name="Wu L."/>
            <person name="Ma J."/>
        </authorList>
    </citation>
    <scope>NUCLEOTIDE SEQUENCE [LARGE SCALE GENOMIC DNA]</scope>
    <source>
        <strain evidence="2">KCTC 42585</strain>
    </source>
</reference>
<dbReference type="RefSeq" id="WP_380751695.1">
    <property type="nucleotide sequence ID" value="NZ_JBHULT010000008.1"/>
</dbReference>
<protein>
    <recommendedName>
        <fullName evidence="3">Secreted protein</fullName>
    </recommendedName>
</protein>
<name>A0ABW5IYW1_9FLAO</name>
<sequence length="263" mass="29861">MKTAFLTIVLFIGIQTTFAQNLNRYNYVRVPEKFEFLSEENQYQLNALTAFLFEKFGFEALYKEPDPQGLDRCDILQANVHSKSGLFRSRVYVTLSDCNNNVVFTSQTGSSTEKDFKKSFQEALRDAFKSVEDLNHIFTDAPEEIIIDPVVTSEEREAVEEEVPETPVRVEATPVTGEESTVYLNNGIKYQLEKTNAGFDLFKEGDNQHFARLIKSGGGDNYIYTSQGIQGNAYFDSVQNLVVEFVSKETGQLVTVQYLLQDQ</sequence>
<keyword evidence="2" id="KW-1185">Reference proteome</keyword>
<comment type="caution">
    <text evidence="1">The sequence shown here is derived from an EMBL/GenBank/DDBJ whole genome shotgun (WGS) entry which is preliminary data.</text>
</comment>
<dbReference type="EMBL" id="JBHULT010000008">
    <property type="protein sequence ID" value="MFD2518148.1"/>
    <property type="molecule type" value="Genomic_DNA"/>
</dbReference>
<evidence type="ECO:0000313" key="1">
    <source>
        <dbReference type="EMBL" id="MFD2518148.1"/>
    </source>
</evidence>